<feature type="compositionally biased region" description="Basic and acidic residues" evidence="1">
    <location>
        <begin position="16"/>
        <end position="25"/>
    </location>
</feature>
<feature type="non-terminal residue" evidence="2">
    <location>
        <position position="1"/>
    </location>
</feature>
<proteinExistence type="predicted"/>
<keyword evidence="3" id="KW-1185">Reference proteome</keyword>
<dbReference type="Proteomes" id="UP001607302">
    <property type="component" value="Unassembled WGS sequence"/>
</dbReference>
<protein>
    <submittedName>
        <fullName evidence="2">Uncharacterized protein</fullName>
    </submittedName>
</protein>
<evidence type="ECO:0000313" key="3">
    <source>
        <dbReference type="Proteomes" id="UP001607302"/>
    </source>
</evidence>
<reference evidence="2 3" key="1">
    <citation type="journal article" date="2024" name="Ann. Entomol. Soc. Am.">
        <title>Genomic analyses of the southern and eastern yellowjacket wasps (Hymenoptera: Vespidae) reveal evolutionary signatures of social life.</title>
        <authorList>
            <person name="Catto M.A."/>
            <person name="Caine P.B."/>
            <person name="Orr S.E."/>
            <person name="Hunt B.G."/>
            <person name="Goodisman M.A.D."/>
        </authorList>
    </citation>
    <scope>NUCLEOTIDE SEQUENCE [LARGE SCALE GENOMIC DNA]</scope>
    <source>
        <strain evidence="2">233</strain>
        <tissue evidence="2">Head and thorax</tissue>
    </source>
</reference>
<evidence type="ECO:0000313" key="2">
    <source>
        <dbReference type="EMBL" id="KAL2719578.1"/>
    </source>
</evidence>
<comment type="caution">
    <text evidence="2">The sequence shown here is derived from an EMBL/GenBank/DDBJ whole genome shotgun (WGS) entry which is preliminary data.</text>
</comment>
<dbReference type="EMBL" id="JAUDFV010000149">
    <property type="protein sequence ID" value="KAL2719578.1"/>
    <property type="molecule type" value="Genomic_DNA"/>
</dbReference>
<evidence type="ECO:0000256" key="1">
    <source>
        <dbReference type="SAM" id="MobiDB-lite"/>
    </source>
</evidence>
<organism evidence="2 3">
    <name type="scientific">Vespula squamosa</name>
    <name type="common">Southern yellow jacket</name>
    <name type="synonym">Wasp</name>
    <dbReference type="NCBI Taxonomy" id="30214"/>
    <lineage>
        <taxon>Eukaryota</taxon>
        <taxon>Metazoa</taxon>
        <taxon>Ecdysozoa</taxon>
        <taxon>Arthropoda</taxon>
        <taxon>Hexapoda</taxon>
        <taxon>Insecta</taxon>
        <taxon>Pterygota</taxon>
        <taxon>Neoptera</taxon>
        <taxon>Endopterygota</taxon>
        <taxon>Hymenoptera</taxon>
        <taxon>Apocrita</taxon>
        <taxon>Aculeata</taxon>
        <taxon>Vespoidea</taxon>
        <taxon>Vespidae</taxon>
        <taxon>Vespinae</taxon>
        <taxon>Vespula</taxon>
    </lineage>
</organism>
<gene>
    <name evidence="2" type="ORF">V1478_011040</name>
</gene>
<dbReference type="AlphaFoldDB" id="A0ABD2AG52"/>
<accession>A0ABD2AG52</accession>
<name>A0ABD2AG52_VESSQ</name>
<sequence length="216" mass="24810">RHGGSFPDWCRAPPEVSKESSKNGEDLVVNEHRRVKLHKFEGSREREGMEKGKRRTKAKDIIPLESLWKILKSLLEGTSLPILFSFRTKMKSSLEGQVAFERHRSGGHRLKFRATTGISISACSKLAIYQIRKQKYWENKKSVDNDVDFSVMLRIILMEFPIAVVCSSNSVLAEHSCAPVRYRVRTAEHDRTINWTRSSDRSNAPSIAEENYDVYL</sequence>
<feature type="region of interest" description="Disordered" evidence="1">
    <location>
        <begin position="1"/>
        <end position="25"/>
    </location>
</feature>